<dbReference type="InterPro" id="IPR012317">
    <property type="entry name" value="Poly(ADP-ribose)pol_cat_dom"/>
</dbReference>
<feature type="domain" description="PARP catalytic" evidence="5">
    <location>
        <begin position="235"/>
        <end position="453"/>
    </location>
</feature>
<evidence type="ECO:0000313" key="8">
    <source>
        <dbReference type="Proteomes" id="UP000317650"/>
    </source>
</evidence>
<dbReference type="AlphaFoldDB" id="A0A4S8KDI6"/>
<dbReference type="InterPro" id="IPR022003">
    <property type="entry name" value="RST"/>
</dbReference>
<dbReference type="InterPro" id="IPR044964">
    <property type="entry name" value="RCD1/SRO1-5"/>
</dbReference>
<keyword evidence="8" id="KW-1185">Reference proteome</keyword>
<gene>
    <name evidence="7" type="ORF">C4D60_Mb04t20180</name>
</gene>
<evidence type="ECO:0008006" key="9">
    <source>
        <dbReference type="Google" id="ProtNLM"/>
    </source>
</evidence>
<dbReference type="Pfam" id="PF23467">
    <property type="entry name" value="WWE_5"/>
    <property type="match status" value="1"/>
</dbReference>
<evidence type="ECO:0000256" key="1">
    <source>
        <dbReference type="ARBA" id="ARBA00004123"/>
    </source>
</evidence>
<dbReference type="PANTHER" id="PTHR32263">
    <property type="entry name" value="INACTIVE POLY [ADP-RIBOSE] POLYMERASE SRO4-RELATED"/>
    <property type="match status" value="1"/>
</dbReference>
<keyword evidence="4" id="KW-0539">Nucleus</keyword>
<name>A0A4S8KDI6_MUSBA</name>
<dbReference type="SUPFAM" id="SSF56399">
    <property type="entry name" value="ADP-ribosylation"/>
    <property type="match status" value="1"/>
</dbReference>
<evidence type="ECO:0000256" key="2">
    <source>
        <dbReference type="ARBA" id="ARBA00022473"/>
    </source>
</evidence>
<dbReference type="Proteomes" id="UP000317650">
    <property type="component" value="Chromosome 4"/>
</dbReference>
<keyword evidence="2" id="KW-0217">Developmental protein</keyword>
<evidence type="ECO:0000256" key="3">
    <source>
        <dbReference type="ARBA" id="ARBA00023016"/>
    </source>
</evidence>
<dbReference type="GO" id="GO:0005634">
    <property type="term" value="C:nucleus"/>
    <property type="evidence" value="ECO:0007669"/>
    <property type="project" value="UniProtKB-SubCell"/>
</dbReference>
<protein>
    <recommendedName>
        <fullName evidence="9">Poly [ADP-ribose] polymerase</fullName>
    </recommendedName>
</protein>
<dbReference type="EMBL" id="PYDT01000001">
    <property type="protein sequence ID" value="THU73188.1"/>
    <property type="molecule type" value="Genomic_DNA"/>
</dbReference>
<reference evidence="7 8" key="1">
    <citation type="journal article" date="2019" name="Nat. Plants">
        <title>Genome sequencing of Musa balbisiana reveals subgenome evolution and function divergence in polyploid bananas.</title>
        <authorList>
            <person name="Yao X."/>
        </authorList>
    </citation>
    <scope>NUCLEOTIDE SEQUENCE [LARGE SCALE GENOMIC DNA]</scope>
    <source>
        <strain evidence="8">cv. DH-PKW</strain>
        <tissue evidence="7">Leaves</tissue>
    </source>
</reference>
<dbReference type="PANTHER" id="PTHR32263:SF5">
    <property type="entry name" value="INACTIVE POLY [ADP-RIBOSE] POLYMERASE SRO1-RELATED"/>
    <property type="match status" value="1"/>
</dbReference>
<evidence type="ECO:0000259" key="5">
    <source>
        <dbReference type="PROSITE" id="PS51059"/>
    </source>
</evidence>
<dbReference type="STRING" id="52838.A0A4S8KDI6"/>
<dbReference type="GO" id="GO:0003950">
    <property type="term" value="F:NAD+ poly-ADP-ribosyltransferase activity"/>
    <property type="evidence" value="ECO:0007669"/>
    <property type="project" value="InterPro"/>
</dbReference>
<evidence type="ECO:0000313" key="7">
    <source>
        <dbReference type="EMBL" id="THU73188.1"/>
    </source>
</evidence>
<dbReference type="Pfam" id="PF12174">
    <property type="entry name" value="RST"/>
    <property type="match status" value="1"/>
</dbReference>
<accession>A0A4S8KDI6</accession>
<sequence>MNRKVLDKSESVMHNLKRKRESGACFTTFGHGLVANPQIPDLRGCNIKSCTNDFSCSIQSHILNKYCNFTKSGLPGRVLSFEDGEWKDFAENIISLVQEDFRLKKAITEAYFKNQHFLLDFVHMVYIDLKTGLQKPIAWIDVDGKCYFPEVCPENYGLNRCHHYGKGKQVHMICDPNGTHEIDARLEISVSAAESSSSGSDDEVMSNVKRIKREENPLCAQGNETVGENEPCPFLPSDISALESWQEKKVRPAGDPRVGAVLDLLLKSLGQVIDAKDILRILKTPAKNDLGMVRFSLFQEQAMVTQKVRGNANVRYAWLSTSKDVVEEVMSKGVLKKPIQKPAFGNGIHLAPANCSNICASYSDIDENGVVHMMLCRVIMGNMELIPMGSMQHQPSHENFDSGIDDLQNPKRYIIWDLNMHTHIYAEYIVTLNLPTNAKEGLVREASISNVSALTNSYSPHSLFQDKCEPSPVVGNQSPGLLSGRAPRTPTSPWMPFSMLFAAISTKVPPEDMDLVNTHYEDFKKKKISRIDLIKKLRQIVGDKLLVSTIMRLQHTVRFHSFDCYHQWPDIHLQNPGPRSCKTSLEMVEAPPCFQVGVSIWVIS</sequence>
<proteinExistence type="predicted"/>
<dbReference type="Gene3D" id="3.90.228.10">
    <property type="match status" value="1"/>
</dbReference>
<evidence type="ECO:0000259" key="6">
    <source>
        <dbReference type="PROSITE" id="PS51879"/>
    </source>
</evidence>
<dbReference type="PROSITE" id="PS51059">
    <property type="entry name" value="PARP_CATALYTIC"/>
    <property type="match status" value="1"/>
</dbReference>
<dbReference type="PROSITE" id="PS51879">
    <property type="entry name" value="RST"/>
    <property type="match status" value="1"/>
</dbReference>
<dbReference type="InterPro" id="IPR057823">
    <property type="entry name" value="WWE_RCD1"/>
</dbReference>
<keyword evidence="3" id="KW-0346">Stress response</keyword>
<feature type="domain" description="RST" evidence="6">
    <location>
        <begin position="488"/>
        <end position="559"/>
    </location>
</feature>
<comment type="caution">
    <text evidence="7">The sequence shown here is derived from an EMBL/GenBank/DDBJ whole genome shotgun (WGS) entry which is preliminary data.</text>
</comment>
<comment type="subcellular location">
    <subcellularLocation>
        <location evidence="1">Nucleus</location>
    </subcellularLocation>
</comment>
<organism evidence="7 8">
    <name type="scientific">Musa balbisiana</name>
    <name type="common">Banana</name>
    <dbReference type="NCBI Taxonomy" id="52838"/>
    <lineage>
        <taxon>Eukaryota</taxon>
        <taxon>Viridiplantae</taxon>
        <taxon>Streptophyta</taxon>
        <taxon>Embryophyta</taxon>
        <taxon>Tracheophyta</taxon>
        <taxon>Spermatophyta</taxon>
        <taxon>Magnoliopsida</taxon>
        <taxon>Liliopsida</taxon>
        <taxon>Zingiberales</taxon>
        <taxon>Musaceae</taxon>
        <taxon>Musa</taxon>
    </lineage>
</organism>
<evidence type="ECO:0000256" key="4">
    <source>
        <dbReference type="ARBA" id="ARBA00023242"/>
    </source>
</evidence>